<feature type="region of interest" description="Disordered" evidence="1">
    <location>
        <begin position="21"/>
        <end position="40"/>
    </location>
</feature>
<name>A0A8H3E8Q2_9AGAM</name>
<protein>
    <submittedName>
        <fullName evidence="2">Uncharacterized protein</fullName>
    </submittedName>
</protein>
<feature type="non-terminal residue" evidence="2">
    <location>
        <position position="1"/>
    </location>
</feature>
<proteinExistence type="predicted"/>
<evidence type="ECO:0000313" key="3">
    <source>
        <dbReference type="Proteomes" id="UP000663827"/>
    </source>
</evidence>
<gene>
    <name evidence="2" type="ORF">RDB_LOCUS177395</name>
</gene>
<sequence>IWLVTTGEYLEPVVDYSLENEPAQRSTRSRLNTSPRAARLRATTTPECACTIESTRSNEGARPNLHCRGLACSVCQKCAPPHGNRSSSAQQNAINRGR</sequence>
<evidence type="ECO:0000313" key="2">
    <source>
        <dbReference type="EMBL" id="CAE7226980.1"/>
    </source>
</evidence>
<feature type="compositionally biased region" description="Polar residues" evidence="1">
    <location>
        <begin position="23"/>
        <end position="35"/>
    </location>
</feature>
<dbReference type="AlphaFoldDB" id="A0A8H3E8Q2"/>
<accession>A0A8H3E8Q2</accession>
<evidence type="ECO:0000256" key="1">
    <source>
        <dbReference type="SAM" id="MobiDB-lite"/>
    </source>
</evidence>
<dbReference type="Proteomes" id="UP000663827">
    <property type="component" value="Unassembled WGS sequence"/>
</dbReference>
<reference evidence="2" key="1">
    <citation type="submission" date="2021-01" db="EMBL/GenBank/DDBJ databases">
        <authorList>
            <person name="Kaushik A."/>
        </authorList>
    </citation>
    <scope>NUCLEOTIDE SEQUENCE</scope>
    <source>
        <strain evidence="2">AG5</strain>
    </source>
</reference>
<comment type="caution">
    <text evidence="2">The sequence shown here is derived from an EMBL/GenBank/DDBJ whole genome shotgun (WGS) entry which is preliminary data.</text>
</comment>
<dbReference type="EMBL" id="CAJNJQ010006336">
    <property type="protein sequence ID" value="CAE7226980.1"/>
    <property type="molecule type" value="Genomic_DNA"/>
</dbReference>
<organism evidence="2 3">
    <name type="scientific">Rhizoctonia solani</name>
    <dbReference type="NCBI Taxonomy" id="456999"/>
    <lineage>
        <taxon>Eukaryota</taxon>
        <taxon>Fungi</taxon>
        <taxon>Dikarya</taxon>
        <taxon>Basidiomycota</taxon>
        <taxon>Agaricomycotina</taxon>
        <taxon>Agaricomycetes</taxon>
        <taxon>Cantharellales</taxon>
        <taxon>Ceratobasidiaceae</taxon>
        <taxon>Rhizoctonia</taxon>
    </lineage>
</organism>